<comment type="caution">
    <text evidence="1">The sequence shown here is derived from an EMBL/GenBank/DDBJ whole genome shotgun (WGS) entry which is preliminary data.</text>
</comment>
<dbReference type="AlphaFoldDB" id="X8IV97"/>
<proteinExistence type="predicted"/>
<evidence type="ECO:0000313" key="1">
    <source>
        <dbReference type="EMBL" id="EUC53129.1"/>
    </source>
</evidence>
<dbReference type="EMBL" id="JALU01000007">
    <property type="protein sequence ID" value="EUC53129.1"/>
    <property type="molecule type" value="Genomic_DNA"/>
</dbReference>
<dbReference type="RefSeq" id="WP_156918797.1">
    <property type="nucleotide sequence ID" value="NZ_JALU01000007.1"/>
</dbReference>
<accession>X8IV97</accession>
<evidence type="ECO:0000313" key="2">
    <source>
        <dbReference type="Proteomes" id="UP000022645"/>
    </source>
</evidence>
<organism evidence="1 2">
    <name type="scientific">Mogibacterium timidum ATCC 33093</name>
    <dbReference type="NCBI Taxonomy" id="1401079"/>
    <lineage>
        <taxon>Bacteria</taxon>
        <taxon>Bacillati</taxon>
        <taxon>Bacillota</taxon>
        <taxon>Clostridia</taxon>
        <taxon>Peptostreptococcales</taxon>
        <taxon>Anaerovoracaceae</taxon>
        <taxon>Mogibacterium</taxon>
    </lineage>
</organism>
<gene>
    <name evidence="1" type="ORF">HMPREF0581_0957</name>
</gene>
<name>X8IV97_9FIRM</name>
<dbReference type="Proteomes" id="UP000022645">
    <property type="component" value="Unassembled WGS sequence"/>
</dbReference>
<reference evidence="1 2" key="1">
    <citation type="submission" date="2014-01" db="EMBL/GenBank/DDBJ databases">
        <authorList>
            <person name="Durkin A.S."/>
            <person name="McCorrison J."/>
            <person name="Torralba M."/>
            <person name="Gillis M."/>
            <person name="Haft D.H."/>
            <person name="Methe B."/>
            <person name="Sutton G."/>
            <person name="Nelson K.E."/>
        </authorList>
    </citation>
    <scope>NUCLEOTIDE SEQUENCE [LARGE SCALE GENOMIC DNA]</scope>
    <source>
        <strain evidence="1 2">ATCC 33093</strain>
    </source>
</reference>
<sequence length="50" mass="5488">MLGGEECGKYGEAPVLQREYRAYGGGQPIHSSLPFGEKNMRSIYGKNTPL</sequence>
<protein>
    <submittedName>
        <fullName evidence="1">Uncharacterized protein</fullName>
    </submittedName>
</protein>